<accession>A0A453JZR9</accession>
<keyword evidence="3" id="KW-1185">Reference proteome</keyword>
<reference evidence="2" key="5">
    <citation type="journal article" date="2021" name="G3 (Bethesda)">
        <title>Aegilops tauschii genome assembly Aet v5.0 features greater sequence contiguity and improved annotation.</title>
        <authorList>
            <person name="Wang L."/>
            <person name="Zhu T."/>
            <person name="Rodriguez J.C."/>
            <person name="Deal K.R."/>
            <person name="Dubcovsky J."/>
            <person name="McGuire P.E."/>
            <person name="Lux T."/>
            <person name="Spannagl M."/>
            <person name="Mayer K.F.X."/>
            <person name="Baldrich P."/>
            <person name="Meyers B.C."/>
            <person name="Huo N."/>
            <person name="Gu Y.Q."/>
            <person name="Zhou H."/>
            <person name="Devos K.M."/>
            <person name="Bennetzen J.L."/>
            <person name="Unver T."/>
            <person name="Budak H."/>
            <person name="Gulick P.J."/>
            <person name="Galiba G."/>
            <person name="Kalapos B."/>
            <person name="Nelson D.R."/>
            <person name="Li P."/>
            <person name="You F.M."/>
            <person name="Luo M.C."/>
            <person name="Dvorak J."/>
        </authorList>
    </citation>
    <scope>NUCLEOTIDE SEQUENCE [LARGE SCALE GENOMIC DNA]</scope>
    <source>
        <strain evidence="2">cv. AL8/78</strain>
    </source>
</reference>
<evidence type="ECO:0000313" key="2">
    <source>
        <dbReference type="EnsemblPlants" id="AET5Gv20247800.2"/>
    </source>
</evidence>
<dbReference type="GO" id="GO:1990071">
    <property type="term" value="C:TRAPPII protein complex"/>
    <property type="evidence" value="ECO:0007669"/>
    <property type="project" value="InterPro"/>
</dbReference>
<sequence length="134" mass="15167">RLVPLSGDLSGGGTVAAWSCRPSAEAISLPLRRLRPWPTIWRSSRPSSPPRTASSSPVEDVSDLWLNVKDSFEQRLPVKKACLNNKARNPVLVENLPAEFIQTTDSRLRSRFPQEQYLFWFREPYATVVLVTCE</sequence>
<reference evidence="3" key="2">
    <citation type="journal article" date="2017" name="Nat. Plants">
        <title>The Aegilops tauschii genome reveals multiple impacts of transposons.</title>
        <authorList>
            <person name="Zhao G."/>
            <person name="Zou C."/>
            <person name="Li K."/>
            <person name="Wang K."/>
            <person name="Li T."/>
            <person name="Gao L."/>
            <person name="Zhang X."/>
            <person name="Wang H."/>
            <person name="Yang Z."/>
            <person name="Liu X."/>
            <person name="Jiang W."/>
            <person name="Mao L."/>
            <person name="Kong X."/>
            <person name="Jiao Y."/>
            <person name="Jia J."/>
        </authorList>
    </citation>
    <scope>NUCLEOTIDE SEQUENCE [LARGE SCALE GENOMIC DNA]</scope>
    <source>
        <strain evidence="3">cv. AL8/78</strain>
    </source>
</reference>
<dbReference type="Gramene" id="AET5Gv20247800.2">
    <property type="protein sequence ID" value="AET5Gv20247800.2"/>
    <property type="gene ID" value="AET5Gv20247800"/>
</dbReference>
<dbReference type="PANTHER" id="PTHR13251:SF3">
    <property type="entry name" value="TRAFFICKING PROTEIN PARTICLE COMPLEX SUBUNIT 10"/>
    <property type="match status" value="1"/>
</dbReference>
<dbReference type="GO" id="GO:0006891">
    <property type="term" value="P:intra-Golgi vesicle-mediated transport"/>
    <property type="evidence" value="ECO:0007669"/>
    <property type="project" value="TreeGrafter"/>
</dbReference>
<dbReference type="PANTHER" id="PTHR13251">
    <property type="entry name" value="EPILEPSY HOLOPROSENCEPHALY CANDIDATE 1/TMEM1"/>
    <property type="match status" value="1"/>
</dbReference>
<name>A0A453JZR9_AEGTS</name>
<dbReference type="Proteomes" id="UP000015105">
    <property type="component" value="Chromosome 5D"/>
</dbReference>
<proteinExistence type="predicted"/>
<feature type="compositionally biased region" description="Low complexity" evidence="1">
    <location>
        <begin position="39"/>
        <end position="57"/>
    </location>
</feature>
<reference evidence="3" key="1">
    <citation type="journal article" date="2014" name="Science">
        <title>Ancient hybridizations among the ancestral genomes of bread wheat.</title>
        <authorList>
            <consortium name="International Wheat Genome Sequencing Consortium,"/>
            <person name="Marcussen T."/>
            <person name="Sandve S.R."/>
            <person name="Heier L."/>
            <person name="Spannagl M."/>
            <person name="Pfeifer M."/>
            <person name="Jakobsen K.S."/>
            <person name="Wulff B.B."/>
            <person name="Steuernagel B."/>
            <person name="Mayer K.F."/>
            <person name="Olsen O.A."/>
        </authorList>
    </citation>
    <scope>NUCLEOTIDE SEQUENCE [LARGE SCALE GENOMIC DNA]</scope>
    <source>
        <strain evidence="3">cv. AL8/78</strain>
    </source>
</reference>
<dbReference type="EnsemblPlants" id="AET5Gv20247800.2">
    <property type="protein sequence ID" value="AET5Gv20247800.2"/>
    <property type="gene ID" value="AET5Gv20247800"/>
</dbReference>
<protein>
    <submittedName>
        <fullName evidence="2">Uncharacterized protein</fullName>
    </submittedName>
</protein>
<feature type="region of interest" description="Disordered" evidence="1">
    <location>
        <begin position="39"/>
        <end position="59"/>
    </location>
</feature>
<reference evidence="2" key="3">
    <citation type="journal article" date="2017" name="Nature">
        <title>Genome sequence of the progenitor of the wheat D genome Aegilops tauschii.</title>
        <authorList>
            <person name="Luo M.C."/>
            <person name="Gu Y.Q."/>
            <person name="Puiu D."/>
            <person name="Wang H."/>
            <person name="Twardziok S.O."/>
            <person name="Deal K.R."/>
            <person name="Huo N."/>
            <person name="Zhu T."/>
            <person name="Wang L."/>
            <person name="Wang Y."/>
            <person name="McGuire P.E."/>
            <person name="Liu S."/>
            <person name="Long H."/>
            <person name="Ramasamy R.K."/>
            <person name="Rodriguez J.C."/>
            <person name="Van S.L."/>
            <person name="Yuan L."/>
            <person name="Wang Z."/>
            <person name="Xia Z."/>
            <person name="Xiao L."/>
            <person name="Anderson O.D."/>
            <person name="Ouyang S."/>
            <person name="Liang Y."/>
            <person name="Zimin A.V."/>
            <person name="Pertea G."/>
            <person name="Qi P."/>
            <person name="Bennetzen J.L."/>
            <person name="Dai X."/>
            <person name="Dawson M.W."/>
            <person name="Muller H.G."/>
            <person name="Kugler K."/>
            <person name="Rivarola-Duarte L."/>
            <person name="Spannagl M."/>
            <person name="Mayer K.F.X."/>
            <person name="Lu F.H."/>
            <person name="Bevan M.W."/>
            <person name="Leroy P."/>
            <person name="Li P."/>
            <person name="You F.M."/>
            <person name="Sun Q."/>
            <person name="Liu Z."/>
            <person name="Lyons E."/>
            <person name="Wicker T."/>
            <person name="Salzberg S.L."/>
            <person name="Devos K.M."/>
            <person name="Dvorak J."/>
        </authorList>
    </citation>
    <scope>NUCLEOTIDE SEQUENCE [LARGE SCALE GENOMIC DNA]</scope>
    <source>
        <strain evidence="2">cv. AL8/78</strain>
    </source>
</reference>
<dbReference type="AlphaFoldDB" id="A0A453JZR9"/>
<dbReference type="GO" id="GO:0034498">
    <property type="term" value="P:early endosome to Golgi transport"/>
    <property type="evidence" value="ECO:0007669"/>
    <property type="project" value="TreeGrafter"/>
</dbReference>
<evidence type="ECO:0000313" key="3">
    <source>
        <dbReference type="Proteomes" id="UP000015105"/>
    </source>
</evidence>
<organism evidence="2 3">
    <name type="scientific">Aegilops tauschii subsp. strangulata</name>
    <name type="common">Goatgrass</name>
    <dbReference type="NCBI Taxonomy" id="200361"/>
    <lineage>
        <taxon>Eukaryota</taxon>
        <taxon>Viridiplantae</taxon>
        <taxon>Streptophyta</taxon>
        <taxon>Embryophyta</taxon>
        <taxon>Tracheophyta</taxon>
        <taxon>Spermatophyta</taxon>
        <taxon>Magnoliopsida</taxon>
        <taxon>Liliopsida</taxon>
        <taxon>Poales</taxon>
        <taxon>Poaceae</taxon>
        <taxon>BOP clade</taxon>
        <taxon>Pooideae</taxon>
        <taxon>Triticodae</taxon>
        <taxon>Triticeae</taxon>
        <taxon>Triticinae</taxon>
        <taxon>Aegilops</taxon>
    </lineage>
</organism>
<evidence type="ECO:0000256" key="1">
    <source>
        <dbReference type="SAM" id="MobiDB-lite"/>
    </source>
</evidence>
<dbReference type="InterPro" id="IPR045126">
    <property type="entry name" value="TRAPPC10/Trs130"/>
</dbReference>
<dbReference type="GO" id="GO:0005829">
    <property type="term" value="C:cytosol"/>
    <property type="evidence" value="ECO:0007669"/>
    <property type="project" value="GOC"/>
</dbReference>
<reference evidence="2" key="4">
    <citation type="submission" date="2019-03" db="UniProtKB">
        <authorList>
            <consortium name="EnsemblPlants"/>
        </authorList>
    </citation>
    <scope>IDENTIFICATION</scope>
</reference>